<dbReference type="AlphaFoldDB" id="A0A1C3U8E7"/>
<dbReference type="Gene3D" id="3.30.1150.10">
    <property type="match status" value="1"/>
</dbReference>
<feature type="chain" id="PRO_5008682855" evidence="1">
    <location>
        <begin position="35"/>
        <end position="141"/>
    </location>
</feature>
<keyword evidence="3" id="KW-1185">Reference proteome</keyword>
<keyword evidence="1" id="KW-0732">Signal</keyword>
<reference evidence="3" key="1">
    <citation type="submission" date="2016-08" db="EMBL/GenBank/DDBJ databases">
        <authorList>
            <person name="Varghese N."/>
            <person name="Submissions Spin"/>
        </authorList>
    </citation>
    <scope>NUCLEOTIDE SEQUENCE [LARGE SCALE GENOMIC DNA]</scope>
    <source>
        <strain evidence="3">CCBAU 57015</strain>
    </source>
</reference>
<accession>A0A1C3U8E7</accession>
<dbReference type="STRING" id="52131.GA0061100_101963"/>
<dbReference type="Proteomes" id="UP000186228">
    <property type="component" value="Unassembled WGS sequence"/>
</dbReference>
<protein>
    <submittedName>
        <fullName evidence="2">TonB C terminal</fullName>
    </submittedName>
</protein>
<evidence type="ECO:0000313" key="3">
    <source>
        <dbReference type="Proteomes" id="UP000186228"/>
    </source>
</evidence>
<dbReference type="SUPFAM" id="SSF74653">
    <property type="entry name" value="TolA/TonB C-terminal domain"/>
    <property type="match status" value="1"/>
</dbReference>
<sequence>MRGARLLTNHCPRIGMSLLLALGMMLAGSVSVQAASVKQQPGNSTGDHIREDVAKYWNFPPGLEGARDVRVRVHLRLSRSGEIVGEPKVTVTGGPKATQQAMAAAAMRAVLRAAPFNNLPIDQYDDWKEVTINFDASDPAN</sequence>
<feature type="signal peptide" evidence="1">
    <location>
        <begin position="1"/>
        <end position="34"/>
    </location>
</feature>
<evidence type="ECO:0000313" key="2">
    <source>
        <dbReference type="EMBL" id="SCB11750.1"/>
    </source>
</evidence>
<dbReference type="EMBL" id="FMAC01000001">
    <property type="protein sequence ID" value="SCB11750.1"/>
    <property type="molecule type" value="Genomic_DNA"/>
</dbReference>
<proteinExistence type="predicted"/>
<evidence type="ECO:0000256" key="1">
    <source>
        <dbReference type="SAM" id="SignalP"/>
    </source>
</evidence>
<organism evidence="2 3">
    <name type="scientific">Rhizobium hainanense</name>
    <dbReference type="NCBI Taxonomy" id="52131"/>
    <lineage>
        <taxon>Bacteria</taxon>
        <taxon>Pseudomonadati</taxon>
        <taxon>Pseudomonadota</taxon>
        <taxon>Alphaproteobacteria</taxon>
        <taxon>Hyphomicrobiales</taxon>
        <taxon>Rhizobiaceae</taxon>
        <taxon>Rhizobium/Agrobacterium group</taxon>
        <taxon>Rhizobium</taxon>
    </lineage>
</organism>
<name>A0A1C3U8E7_9HYPH</name>
<gene>
    <name evidence="2" type="ORF">GA0061100_101963</name>
</gene>